<evidence type="ECO:0000313" key="3">
    <source>
        <dbReference type="EMBL" id="SDD65781.1"/>
    </source>
</evidence>
<evidence type="ECO:0000313" key="4">
    <source>
        <dbReference type="Proteomes" id="UP000198757"/>
    </source>
</evidence>
<keyword evidence="1" id="KW-1133">Transmembrane helix</keyword>
<evidence type="ECO:0000259" key="2">
    <source>
        <dbReference type="Pfam" id="PF06580"/>
    </source>
</evidence>
<dbReference type="SMART" id="SM00028">
    <property type="entry name" value="TPR"/>
    <property type="match status" value="3"/>
</dbReference>
<dbReference type="GO" id="GO:0016020">
    <property type="term" value="C:membrane"/>
    <property type="evidence" value="ECO:0007669"/>
    <property type="project" value="InterPro"/>
</dbReference>
<accession>A0A1G6WJ00</accession>
<name>A0A1G6WJ00_NIADE</name>
<gene>
    <name evidence="3" type="ORF">SAMN04487894_111148</name>
</gene>
<dbReference type="InterPro" id="IPR010559">
    <property type="entry name" value="Sig_transdc_His_kin_internal"/>
</dbReference>
<dbReference type="GO" id="GO:0000155">
    <property type="term" value="F:phosphorelay sensor kinase activity"/>
    <property type="evidence" value="ECO:0007669"/>
    <property type="project" value="InterPro"/>
</dbReference>
<dbReference type="AlphaFoldDB" id="A0A1G6WJ00"/>
<dbReference type="Proteomes" id="UP000198757">
    <property type="component" value="Unassembled WGS sequence"/>
</dbReference>
<reference evidence="4" key="1">
    <citation type="submission" date="2016-10" db="EMBL/GenBank/DDBJ databases">
        <authorList>
            <person name="Varghese N."/>
            <person name="Submissions S."/>
        </authorList>
    </citation>
    <scope>NUCLEOTIDE SEQUENCE [LARGE SCALE GENOMIC DNA]</scope>
    <source>
        <strain evidence="4">DSM 25811 / CCM 8410 / LMG 26954 / E90</strain>
    </source>
</reference>
<keyword evidence="4" id="KW-1185">Reference proteome</keyword>
<dbReference type="InterPro" id="IPR050640">
    <property type="entry name" value="Bact_2-comp_sensor_kinase"/>
</dbReference>
<keyword evidence="1" id="KW-0472">Membrane</keyword>
<keyword evidence="1" id="KW-0812">Transmembrane</keyword>
<proteinExistence type="predicted"/>
<feature type="transmembrane region" description="Helical" evidence="1">
    <location>
        <begin position="422"/>
        <end position="441"/>
    </location>
</feature>
<dbReference type="InterPro" id="IPR019734">
    <property type="entry name" value="TPR_rpt"/>
</dbReference>
<protein>
    <submittedName>
        <fullName evidence="3">Histidine kinase</fullName>
    </submittedName>
</protein>
<feature type="domain" description="Signal transduction histidine kinase internal region" evidence="2">
    <location>
        <begin position="458"/>
        <end position="536"/>
    </location>
</feature>
<dbReference type="SUPFAM" id="SSF48452">
    <property type="entry name" value="TPR-like"/>
    <property type="match status" value="1"/>
</dbReference>
<organism evidence="3 4">
    <name type="scientific">Niabella drilacis (strain DSM 25811 / CCM 8410 / CCUG 62505 / LMG 26954 / E90)</name>
    <dbReference type="NCBI Taxonomy" id="1285928"/>
    <lineage>
        <taxon>Bacteria</taxon>
        <taxon>Pseudomonadati</taxon>
        <taxon>Bacteroidota</taxon>
        <taxon>Chitinophagia</taxon>
        <taxon>Chitinophagales</taxon>
        <taxon>Chitinophagaceae</taxon>
        <taxon>Niabella</taxon>
    </lineage>
</organism>
<keyword evidence="3" id="KW-0418">Kinase</keyword>
<dbReference type="PANTHER" id="PTHR34220">
    <property type="entry name" value="SENSOR HISTIDINE KINASE YPDA"/>
    <property type="match status" value="1"/>
</dbReference>
<evidence type="ECO:0000256" key="1">
    <source>
        <dbReference type="SAM" id="Phobius"/>
    </source>
</evidence>
<dbReference type="EMBL" id="FMZO01000011">
    <property type="protein sequence ID" value="SDD65781.1"/>
    <property type="molecule type" value="Genomic_DNA"/>
</dbReference>
<dbReference type="Gene3D" id="1.25.40.10">
    <property type="entry name" value="Tetratricopeptide repeat domain"/>
    <property type="match status" value="2"/>
</dbReference>
<dbReference type="SUPFAM" id="SSF55874">
    <property type="entry name" value="ATPase domain of HSP90 chaperone/DNA topoisomerase II/histidine kinase"/>
    <property type="match status" value="1"/>
</dbReference>
<dbReference type="InterPro" id="IPR036890">
    <property type="entry name" value="HATPase_C_sf"/>
</dbReference>
<dbReference type="Gene3D" id="3.30.565.10">
    <property type="entry name" value="Histidine kinase-like ATPase, C-terminal domain"/>
    <property type="match status" value="1"/>
</dbReference>
<dbReference type="PANTHER" id="PTHR34220:SF7">
    <property type="entry name" value="SENSOR HISTIDINE KINASE YPDA"/>
    <property type="match status" value="1"/>
</dbReference>
<keyword evidence="3" id="KW-0808">Transferase</keyword>
<dbReference type="InterPro" id="IPR011990">
    <property type="entry name" value="TPR-like_helical_dom_sf"/>
</dbReference>
<dbReference type="Pfam" id="PF06580">
    <property type="entry name" value="His_kinase"/>
    <property type="match status" value="1"/>
</dbReference>
<dbReference type="STRING" id="1285928.SAMN04487894_111148"/>
<sequence length="667" mass="76730">MDSLYQKAEKLHLRQEYKEHFLPLVRRGTSLAMTGKNDSMLSKFYRLEAFYYLHKQYINNDSAKKYADLCVKYAQLSENMPTLSDGLAITATYYYLAERNYDSTIGFLKRQIQVLEAIKPADSISLLVVDHALAGMYEETEKLDSAWKYYNIVLDGVLSIKKTASDTAAKKMHRLQYLHIMALHDIAYLLVKQKTYTKALSYFMELDSLLPEKRKAFYPSIYTGKAACYEKLNQIDSAMKYYKLGIDNFKNDHFSTTPNPAPYLEYAKLLAGQGQARKAEGYLQTASGIVWGQSIREERYILATELALGNYYIAQKQWAPAADTLQAALALAKKLQNTEQQSVIYQNLSLLNENQGNYKAALDYSTLSRQFYDSLQTQHFARQTSEMDAKYQADKKNQRIALLQKNNRIQQLQLLAAGRLRLFYVLGVVVLIALFGVFYYYRRALQQRKLERIKNELETKALRAQMKPHFIFNCLNAIQELIITKDYSRSSQYLAEFSRLLRMVLNMADKNFIPLQQEVELCRLYISLESLRLKHNFHYSITVDEKMDTEMILFPTLLVQPFVENAIWHGLSNKKGEKQLFVHFEEVDDRVRCTITDNGIGRERSAAIKAAKIGTGHFDSKGTLITEQRVSILREGLVKEASIKIEDLYDDQGSAAGTKVVIDIVPF</sequence>